<sequence length="227" mass="24852">MSKGFLVSVLTAITLMFAWNVSAQQKATGDARKDLLKHEKVLDKDLKKKALKEARKEAKRLKKEGFKTPVGKLPLDKQLESAWEKQAELDMEGNPYWYVASSRIIGGNQSAALVQATNAAKIDIAGQIQTKVTQLIEDKTANDDMGQEEAASLKSMVATSKSIISGTLGRTVPLVEVYRTLPNKNVEVMVTIGCTAQMANETAIKAIRKALADKSEELAKELDKLGY</sequence>
<dbReference type="EMBL" id="DWZI01000011">
    <property type="protein sequence ID" value="HJA84996.1"/>
    <property type="molecule type" value="Genomic_DNA"/>
</dbReference>
<comment type="caution">
    <text evidence="2">The sequence shown here is derived from an EMBL/GenBank/DDBJ whole genome shotgun (WGS) entry which is preliminary data.</text>
</comment>
<gene>
    <name evidence="2" type="ORF">H9950_02140</name>
</gene>
<reference evidence="2" key="2">
    <citation type="submission" date="2021-04" db="EMBL/GenBank/DDBJ databases">
        <authorList>
            <person name="Gilroy R."/>
        </authorList>
    </citation>
    <scope>NUCLEOTIDE SEQUENCE</scope>
    <source>
        <strain evidence="2">ChiHjej12B11-9795</strain>
    </source>
</reference>
<dbReference type="AlphaFoldDB" id="A0A9D2HUR5"/>
<proteinExistence type="predicted"/>
<evidence type="ECO:0000256" key="1">
    <source>
        <dbReference type="SAM" id="SignalP"/>
    </source>
</evidence>
<feature type="signal peptide" evidence="1">
    <location>
        <begin position="1"/>
        <end position="23"/>
    </location>
</feature>
<keyword evidence="1" id="KW-0732">Signal</keyword>
<evidence type="ECO:0000313" key="3">
    <source>
        <dbReference type="Proteomes" id="UP000823862"/>
    </source>
</evidence>
<organism evidence="2 3">
    <name type="scientific">Candidatus Bacteroides avicola</name>
    <dbReference type="NCBI Taxonomy" id="2838468"/>
    <lineage>
        <taxon>Bacteria</taxon>
        <taxon>Pseudomonadati</taxon>
        <taxon>Bacteroidota</taxon>
        <taxon>Bacteroidia</taxon>
        <taxon>Bacteroidales</taxon>
        <taxon>Bacteroidaceae</taxon>
        <taxon>Bacteroides</taxon>
    </lineage>
</organism>
<evidence type="ECO:0000313" key="2">
    <source>
        <dbReference type="EMBL" id="HJA84996.1"/>
    </source>
</evidence>
<feature type="chain" id="PRO_5038491632" evidence="1">
    <location>
        <begin position="24"/>
        <end position="227"/>
    </location>
</feature>
<reference evidence="2" key="1">
    <citation type="journal article" date="2021" name="PeerJ">
        <title>Extensive microbial diversity within the chicken gut microbiome revealed by metagenomics and culture.</title>
        <authorList>
            <person name="Gilroy R."/>
            <person name="Ravi A."/>
            <person name="Getino M."/>
            <person name="Pursley I."/>
            <person name="Horton D.L."/>
            <person name="Alikhan N.F."/>
            <person name="Baker D."/>
            <person name="Gharbi K."/>
            <person name="Hall N."/>
            <person name="Watson M."/>
            <person name="Adriaenssens E.M."/>
            <person name="Foster-Nyarko E."/>
            <person name="Jarju S."/>
            <person name="Secka A."/>
            <person name="Antonio M."/>
            <person name="Oren A."/>
            <person name="Chaudhuri R.R."/>
            <person name="La Ragione R."/>
            <person name="Hildebrand F."/>
            <person name="Pallen M.J."/>
        </authorList>
    </citation>
    <scope>NUCLEOTIDE SEQUENCE</scope>
    <source>
        <strain evidence="2">ChiHjej12B11-9795</strain>
    </source>
</reference>
<name>A0A9D2HUR5_9BACE</name>
<dbReference type="Proteomes" id="UP000823862">
    <property type="component" value="Unassembled WGS sequence"/>
</dbReference>
<protein>
    <submittedName>
        <fullName evidence="2">Uncharacterized protein</fullName>
    </submittedName>
</protein>
<accession>A0A9D2HUR5</accession>